<feature type="compositionally biased region" description="Gly residues" evidence="1">
    <location>
        <begin position="113"/>
        <end position="129"/>
    </location>
</feature>
<feature type="region of interest" description="Disordered" evidence="1">
    <location>
        <begin position="59"/>
        <end position="148"/>
    </location>
</feature>
<dbReference type="AlphaFoldDB" id="A0A194RB54"/>
<organism evidence="2 3">
    <name type="scientific">Papilio machaon</name>
    <name type="common">Old World swallowtail butterfly</name>
    <dbReference type="NCBI Taxonomy" id="76193"/>
    <lineage>
        <taxon>Eukaryota</taxon>
        <taxon>Metazoa</taxon>
        <taxon>Ecdysozoa</taxon>
        <taxon>Arthropoda</taxon>
        <taxon>Hexapoda</taxon>
        <taxon>Insecta</taxon>
        <taxon>Pterygota</taxon>
        <taxon>Neoptera</taxon>
        <taxon>Endopterygota</taxon>
        <taxon>Lepidoptera</taxon>
        <taxon>Glossata</taxon>
        <taxon>Ditrysia</taxon>
        <taxon>Papilionoidea</taxon>
        <taxon>Papilionidae</taxon>
        <taxon>Papilioninae</taxon>
        <taxon>Papilio</taxon>
    </lineage>
</organism>
<evidence type="ECO:0000313" key="2">
    <source>
        <dbReference type="EMBL" id="KPJ14500.1"/>
    </source>
</evidence>
<protein>
    <submittedName>
        <fullName evidence="2">Uncharacterized protein</fullName>
    </submittedName>
</protein>
<dbReference type="EMBL" id="KQ460473">
    <property type="protein sequence ID" value="KPJ14500.1"/>
    <property type="molecule type" value="Genomic_DNA"/>
</dbReference>
<evidence type="ECO:0000256" key="1">
    <source>
        <dbReference type="SAM" id="MobiDB-lite"/>
    </source>
</evidence>
<evidence type="ECO:0000313" key="3">
    <source>
        <dbReference type="Proteomes" id="UP000053240"/>
    </source>
</evidence>
<keyword evidence="3" id="KW-1185">Reference proteome</keyword>
<reference evidence="2 3" key="1">
    <citation type="journal article" date="2015" name="Nat. Commun.">
        <title>Outbred genome sequencing and CRISPR/Cas9 gene editing in butterflies.</title>
        <authorList>
            <person name="Li X."/>
            <person name="Fan D."/>
            <person name="Zhang W."/>
            <person name="Liu G."/>
            <person name="Zhang L."/>
            <person name="Zhao L."/>
            <person name="Fang X."/>
            <person name="Chen L."/>
            <person name="Dong Y."/>
            <person name="Chen Y."/>
            <person name="Ding Y."/>
            <person name="Zhao R."/>
            <person name="Feng M."/>
            <person name="Zhu Y."/>
            <person name="Feng Y."/>
            <person name="Jiang X."/>
            <person name="Zhu D."/>
            <person name="Xiang H."/>
            <person name="Feng X."/>
            <person name="Li S."/>
            <person name="Wang J."/>
            <person name="Zhang G."/>
            <person name="Kronforst M.R."/>
            <person name="Wang W."/>
        </authorList>
    </citation>
    <scope>NUCLEOTIDE SEQUENCE [LARGE SCALE GENOMIC DNA]</scope>
    <source>
        <strain evidence="2">Ya'a_city_454_Pm</strain>
        <tissue evidence="2">Whole body</tissue>
    </source>
</reference>
<proteinExistence type="predicted"/>
<feature type="compositionally biased region" description="Basic and acidic residues" evidence="1">
    <location>
        <begin position="136"/>
        <end position="148"/>
    </location>
</feature>
<feature type="compositionally biased region" description="Basic and acidic residues" evidence="1">
    <location>
        <begin position="59"/>
        <end position="111"/>
    </location>
</feature>
<accession>A0A194RB54</accession>
<gene>
    <name evidence="2" type="ORF">RR48_13571</name>
</gene>
<sequence length="148" mass="16457">MKPSSRAIVPPSQLRFSRQPRPFNIQMLEMRRQHRSWSKRTTETGKTNLYQISDARIRERVPHEPLPHAEETYRDGARALPHGETDKNLVSESKNEVKERDTGDKGIERAGETGAGAEGSGSCGGGGGRARPSRPLGDRDIDISIRTL</sequence>
<dbReference type="InParanoid" id="A0A194RB54"/>
<name>A0A194RB54_PAPMA</name>
<dbReference type="Proteomes" id="UP000053240">
    <property type="component" value="Unassembled WGS sequence"/>
</dbReference>